<comment type="caution">
    <text evidence="1">The sequence shown here is derived from an EMBL/GenBank/DDBJ whole genome shotgun (WGS) entry which is preliminary data.</text>
</comment>
<keyword evidence="2" id="KW-1185">Reference proteome</keyword>
<sequence length="242" mass="26210">MTKIVKIVLAVAAIGIAAICLSVVKLEQVKSSSSAHWINPLSKQSAAYGEAEKLHQWMRGNAKLTHATRSLKPADKLGFAGQLATNGLARLSTDLLEQRLPLVERVLGSLNTRLCARFIRGEIPDPELVDYAIPVMEAFSEAEAKAWFAVTKAAIEAELDGSAIIVLSTENAKQAIYQIRQSMYEPQAEAFGLGLASLQTEGDKEACATAQTLYSKGNSLPEPYRGYMARLLLTGKDGHQKP</sequence>
<name>A0ABW8ZY91_9BURK</name>
<gene>
    <name evidence="1" type="ORF">PQR66_32655</name>
</gene>
<reference evidence="1 2" key="1">
    <citation type="journal article" date="2024" name="Chem. Sci.">
        <title>Discovery of megapolipeptins by genome mining of a Burkholderiales bacteria collection.</title>
        <authorList>
            <person name="Paulo B.S."/>
            <person name="Recchia M.J.J."/>
            <person name="Lee S."/>
            <person name="Fergusson C.H."/>
            <person name="Romanowski S.B."/>
            <person name="Hernandez A."/>
            <person name="Krull N."/>
            <person name="Liu D.Y."/>
            <person name="Cavanagh H."/>
            <person name="Bos A."/>
            <person name="Gray C.A."/>
            <person name="Murphy B.T."/>
            <person name="Linington R.G."/>
            <person name="Eustaquio A.S."/>
        </authorList>
    </citation>
    <scope>NUCLEOTIDE SEQUENCE [LARGE SCALE GENOMIC DNA]</scope>
    <source>
        <strain evidence="1 2">RL16-012-BIC-B</strain>
    </source>
</reference>
<protein>
    <submittedName>
        <fullName evidence="1">Uncharacterized protein</fullName>
    </submittedName>
</protein>
<dbReference type="Proteomes" id="UP001629249">
    <property type="component" value="Unassembled WGS sequence"/>
</dbReference>
<organism evidence="1 2">
    <name type="scientific">Paraburkholderia agricolaris</name>
    <dbReference type="NCBI Taxonomy" id="2152888"/>
    <lineage>
        <taxon>Bacteria</taxon>
        <taxon>Pseudomonadati</taxon>
        <taxon>Pseudomonadota</taxon>
        <taxon>Betaproteobacteria</taxon>
        <taxon>Burkholderiales</taxon>
        <taxon>Burkholderiaceae</taxon>
        <taxon>Paraburkholderia</taxon>
    </lineage>
</organism>
<evidence type="ECO:0000313" key="1">
    <source>
        <dbReference type="EMBL" id="MFL9887815.1"/>
    </source>
</evidence>
<evidence type="ECO:0000313" key="2">
    <source>
        <dbReference type="Proteomes" id="UP001629249"/>
    </source>
</evidence>
<dbReference type="EMBL" id="JAQQFN010000031">
    <property type="protein sequence ID" value="MFL9887815.1"/>
    <property type="molecule type" value="Genomic_DNA"/>
</dbReference>
<accession>A0ABW8ZY91</accession>
<proteinExistence type="predicted"/>
<dbReference type="RefSeq" id="WP_408332900.1">
    <property type="nucleotide sequence ID" value="NZ_JAQQFH010000033.1"/>
</dbReference>